<dbReference type="PANTHER" id="PTHR43547">
    <property type="entry name" value="TWO-COMPONENT HISTIDINE KINASE"/>
    <property type="match status" value="1"/>
</dbReference>
<dbReference type="EC" id="2.7.13.3" evidence="2"/>
<dbReference type="PROSITE" id="PS50109">
    <property type="entry name" value="HIS_KIN"/>
    <property type="match status" value="1"/>
</dbReference>
<dbReference type="PANTHER" id="PTHR43547:SF2">
    <property type="entry name" value="HYBRID SIGNAL TRANSDUCTION HISTIDINE KINASE C"/>
    <property type="match status" value="1"/>
</dbReference>
<dbReference type="CDD" id="cd00075">
    <property type="entry name" value="HATPase"/>
    <property type="match status" value="1"/>
</dbReference>
<keyword evidence="4" id="KW-0808">Transferase</keyword>
<dbReference type="EMBL" id="BBLT01000001">
    <property type="protein sequence ID" value="GAL82977.1"/>
    <property type="molecule type" value="Genomic_DNA"/>
</dbReference>
<dbReference type="SUPFAM" id="SSF47384">
    <property type="entry name" value="Homodimeric domain of signal transducing histidine kinase"/>
    <property type="match status" value="1"/>
</dbReference>
<dbReference type="RefSeq" id="WP_052429865.1">
    <property type="nucleotide sequence ID" value="NZ_BBLT01000001.1"/>
</dbReference>
<dbReference type="CDD" id="cd00082">
    <property type="entry name" value="HisKA"/>
    <property type="match status" value="1"/>
</dbReference>
<dbReference type="SMART" id="SM00388">
    <property type="entry name" value="HisKA"/>
    <property type="match status" value="1"/>
</dbReference>
<keyword evidence="6" id="KW-0812">Transmembrane</keyword>
<dbReference type="FunFam" id="3.30.565.10:FF:000006">
    <property type="entry name" value="Sensor histidine kinase WalK"/>
    <property type="match status" value="1"/>
</dbReference>
<dbReference type="InterPro" id="IPR003661">
    <property type="entry name" value="HisK_dim/P_dom"/>
</dbReference>
<evidence type="ECO:0000313" key="8">
    <source>
        <dbReference type="EMBL" id="GAL82977.1"/>
    </source>
</evidence>
<dbReference type="Gene3D" id="1.10.287.130">
    <property type="match status" value="1"/>
</dbReference>
<dbReference type="OrthoDB" id="9810447at2"/>
<reference evidence="8 9" key="1">
    <citation type="submission" date="2014-09" db="EMBL/GenBank/DDBJ databases">
        <title>Sporocytophaga myxococcoides PG-01 genome sequencing.</title>
        <authorList>
            <person name="Liu L."/>
            <person name="Gao P.J."/>
            <person name="Chen G.J."/>
            <person name="Wang L.S."/>
        </authorList>
    </citation>
    <scope>NUCLEOTIDE SEQUENCE [LARGE SCALE GENOMIC DNA]</scope>
    <source>
        <strain evidence="8 9">PG-01</strain>
    </source>
</reference>
<dbReference type="Gene3D" id="3.30.565.10">
    <property type="entry name" value="Histidine kinase-like ATPase, C-terminal domain"/>
    <property type="match status" value="1"/>
</dbReference>
<protein>
    <recommendedName>
        <fullName evidence="2">histidine kinase</fullName>
        <ecNumber evidence="2">2.7.13.3</ecNumber>
    </recommendedName>
</protein>
<dbReference type="SMART" id="SM00387">
    <property type="entry name" value="HATPase_c"/>
    <property type="match status" value="1"/>
</dbReference>
<evidence type="ECO:0000256" key="4">
    <source>
        <dbReference type="ARBA" id="ARBA00022679"/>
    </source>
</evidence>
<proteinExistence type="predicted"/>
<feature type="transmembrane region" description="Helical" evidence="6">
    <location>
        <begin position="184"/>
        <end position="208"/>
    </location>
</feature>
<dbReference type="Proteomes" id="UP000030185">
    <property type="component" value="Unassembled WGS sequence"/>
</dbReference>
<sequence>MKDSVKLKILFPILGLLLVVLAAASIYSIIYSQKIKEEFKAVGASYNVINHLDNLVVLLVETEGNLRGYILSSNVHFLYEYEDNARKTKAEIAKLKALVNNNPPVYRRIKYIEELFELRRNEIDRLVNKNKDAIRKGHIRLTFEKLSYSRDLKIKIREEKNLIESLEKKTLTHKQIKATSTLKLINIAIIFSGISALVTALMIVYIFYREYKLQQRLKNELATLNESKNRFFSIVSHDLRGPINSALVLSTFLKDQNRTNDDESETIFFLHKSLVKIQNLLEILLKWAKLQMNELVYRPETFSIIDVVCATSEYLSPLFSMKKIAIDIKIESKIKVYADKNMVETILRNLISNAIKYSSQNDTVTIDAFKENGFVTIFVKDNGIGISTDLLPKLFSIDHKYSTKGTSGEEGTGLGLKLCKEFVEKNGGKIWVEKNETKGTTFLFTLPASY</sequence>
<dbReference type="GO" id="GO:0000155">
    <property type="term" value="F:phosphorelay sensor kinase activity"/>
    <property type="evidence" value="ECO:0007669"/>
    <property type="project" value="InterPro"/>
</dbReference>
<dbReference type="eggNOG" id="COG2205">
    <property type="taxonomic scope" value="Bacteria"/>
</dbReference>
<evidence type="ECO:0000256" key="6">
    <source>
        <dbReference type="SAM" id="Phobius"/>
    </source>
</evidence>
<dbReference type="SUPFAM" id="SSF55874">
    <property type="entry name" value="ATPase domain of HSP90 chaperone/DNA topoisomerase II/histidine kinase"/>
    <property type="match status" value="1"/>
</dbReference>
<dbReference type="InterPro" id="IPR004358">
    <property type="entry name" value="Sig_transdc_His_kin-like_C"/>
</dbReference>
<dbReference type="PRINTS" id="PR00344">
    <property type="entry name" value="BCTRLSENSOR"/>
</dbReference>
<accession>A0A098L8T5</accession>
<gene>
    <name evidence="8" type="ORF">MYP_203</name>
</gene>
<dbReference type="Pfam" id="PF05227">
    <property type="entry name" value="CHASE3"/>
    <property type="match status" value="1"/>
</dbReference>
<dbReference type="InterPro" id="IPR007891">
    <property type="entry name" value="CHASE3"/>
</dbReference>
<dbReference type="Pfam" id="PF00512">
    <property type="entry name" value="HisKA"/>
    <property type="match status" value="1"/>
</dbReference>
<evidence type="ECO:0000256" key="5">
    <source>
        <dbReference type="ARBA" id="ARBA00022777"/>
    </source>
</evidence>
<dbReference type="InterPro" id="IPR036890">
    <property type="entry name" value="HATPase_C_sf"/>
</dbReference>
<dbReference type="AlphaFoldDB" id="A0A098L8T5"/>
<keyword evidence="5 8" id="KW-0418">Kinase</keyword>
<evidence type="ECO:0000313" key="9">
    <source>
        <dbReference type="Proteomes" id="UP000030185"/>
    </source>
</evidence>
<dbReference type="STRING" id="153721.MYP_203"/>
<evidence type="ECO:0000256" key="1">
    <source>
        <dbReference type="ARBA" id="ARBA00000085"/>
    </source>
</evidence>
<dbReference type="Pfam" id="PF02518">
    <property type="entry name" value="HATPase_c"/>
    <property type="match status" value="1"/>
</dbReference>
<name>A0A098L8T5_9BACT</name>
<comment type="caution">
    <text evidence="8">The sequence shown here is derived from an EMBL/GenBank/DDBJ whole genome shotgun (WGS) entry which is preliminary data.</text>
</comment>
<dbReference type="InterPro" id="IPR005467">
    <property type="entry name" value="His_kinase_dom"/>
</dbReference>
<keyword evidence="9" id="KW-1185">Reference proteome</keyword>
<keyword evidence="6" id="KW-1133">Transmembrane helix</keyword>
<comment type="catalytic activity">
    <reaction evidence="1">
        <text>ATP + protein L-histidine = ADP + protein N-phospho-L-histidine.</text>
        <dbReference type="EC" id="2.7.13.3"/>
    </reaction>
</comment>
<keyword evidence="3" id="KW-0597">Phosphoprotein</keyword>
<dbReference type="InterPro" id="IPR036097">
    <property type="entry name" value="HisK_dim/P_sf"/>
</dbReference>
<evidence type="ECO:0000259" key="7">
    <source>
        <dbReference type="PROSITE" id="PS50109"/>
    </source>
</evidence>
<feature type="domain" description="Histidine kinase" evidence="7">
    <location>
        <begin position="234"/>
        <end position="450"/>
    </location>
</feature>
<evidence type="ECO:0000256" key="3">
    <source>
        <dbReference type="ARBA" id="ARBA00022553"/>
    </source>
</evidence>
<organism evidence="8 9">
    <name type="scientific">Sporocytophaga myxococcoides</name>
    <dbReference type="NCBI Taxonomy" id="153721"/>
    <lineage>
        <taxon>Bacteria</taxon>
        <taxon>Pseudomonadati</taxon>
        <taxon>Bacteroidota</taxon>
        <taxon>Cytophagia</taxon>
        <taxon>Cytophagales</taxon>
        <taxon>Cytophagaceae</taxon>
        <taxon>Sporocytophaga</taxon>
    </lineage>
</organism>
<keyword evidence="6" id="KW-0472">Membrane</keyword>
<dbReference type="InterPro" id="IPR003594">
    <property type="entry name" value="HATPase_dom"/>
</dbReference>
<evidence type="ECO:0000256" key="2">
    <source>
        <dbReference type="ARBA" id="ARBA00012438"/>
    </source>
</evidence>